<dbReference type="Pfam" id="PF01370">
    <property type="entry name" value="Epimerase"/>
    <property type="match status" value="1"/>
</dbReference>
<gene>
    <name evidence="4" type="ORF">BKA67DRAFT_652213</name>
</gene>
<comment type="similarity">
    <text evidence="2">Belongs to the NAD(P)-dependent epimerase/dehydratase family. Dihydroflavonol-4-reductase subfamily.</text>
</comment>
<dbReference type="InterPro" id="IPR036291">
    <property type="entry name" value="NAD(P)-bd_dom_sf"/>
</dbReference>
<sequence>MDAGGSGFIASHITEALLRSRYNVVVTVRSEEKGHKLKKCYESDGNAARFDFVVVNNIIEDSAFDEAARARQFHYVIHTACPYHFNIQDPLKDFLEPAVRGTVGILHSVRNHAPTVKRVILLSSSATILNPSNHSKVYDETMHGTTSWKEAMDPRLAYRASKIYAESAAFDFISIEKPTFDLVVLNPPLVFGAAPKHIVSPEDLNTSNERIRDMVMGCFRETLPPTGPVYLFADVRDVAEAHVKALEAGAEAGGQRFFIVGGHFSNKRLADAVRACRPELGRVLPDVNQAEDDMPKDVYGFDNSKSREVLGLQYTGLEVCVRDTVESILAIQNTGDGFP</sequence>
<evidence type="ECO:0000313" key="5">
    <source>
        <dbReference type="Proteomes" id="UP000758603"/>
    </source>
</evidence>
<reference evidence="4" key="1">
    <citation type="journal article" date="2021" name="Nat. Commun.">
        <title>Genetic determinants of endophytism in the Arabidopsis root mycobiome.</title>
        <authorList>
            <person name="Mesny F."/>
            <person name="Miyauchi S."/>
            <person name="Thiergart T."/>
            <person name="Pickel B."/>
            <person name="Atanasova L."/>
            <person name="Karlsson M."/>
            <person name="Huettel B."/>
            <person name="Barry K.W."/>
            <person name="Haridas S."/>
            <person name="Chen C."/>
            <person name="Bauer D."/>
            <person name="Andreopoulos W."/>
            <person name="Pangilinan J."/>
            <person name="LaButti K."/>
            <person name="Riley R."/>
            <person name="Lipzen A."/>
            <person name="Clum A."/>
            <person name="Drula E."/>
            <person name="Henrissat B."/>
            <person name="Kohler A."/>
            <person name="Grigoriev I.V."/>
            <person name="Martin F.M."/>
            <person name="Hacquard S."/>
        </authorList>
    </citation>
    <scope>NUCLEOTIDE SEQUENCE</scope>
    <source>
        <strain evidence="4">MPI-SDFR-AT-0073</strain>
    </source>
</reference>
<dbReference type="EMBL" id="JAGPXC010000001">
    <property type="protein sequence ID" value="KAH6658936.1"/>
    <property type="molecule type" value="Genomic_DNA"/>
</dbReference>
<evidence type="ECO:0000313" key="4">
    <source>
        <dbReference type="EMBL" id="KAH6658936.1"/>
    </source>
</evidence>
<name>A0A9P9A0Y0_9PEZI</name>
<evidence type="ECO:0000256" key="1">
    <source>
        <dbReference type="ARBA" id="ARBA00023002"/>
    </source>
</evidence>
<dbReference type="SUPFAM" id="SSF51735">
    <property type="entry name" value="NAD(P)-binding Rossmann-fold domains"/>
    <property type="match status" value="1"/>
</dbReference>
<accession>A0A9P9A0Y0</accession>
<dbReference type="PANTHER" id="PTHR10366:SF564">
    <property type="entry name" value="STEROL-4-ALPHA-CARBOXYLATE 3-DEHYDROGENASE, DECARBOXYLATING"/>
    <property type="match status" value="1"/>
</dbReference>
<organism evidence="4 5">
    <name type="scientific">Truncatella angustata</name>
    <dbReference type="NCBI Taxonomy" id="152316"/>
    <lineage>
        <taxon>Eukaryota</taxon>
        <taxon>Fungi</taxon>
        <taxon>Dikarya</taxon>
        <taxon>Ascomycota</taxon>
        <taxon>Pezizomycotina</taxon>
        <taxon>Sordariomycetes</taxon>
        <taxon>Xylariomycetidae</taxon>
        <taxon>Amphisphaeriales</taxon>
        <taxon>Sporocadaceae</taxon>
        <taxon>Truncatella</taxon>
    </lineage>
</organism>
<proteinExistence type="inferred from homology"/>
<protein>
    <submittedName>
        <fullName evidence="4">Ketoreductase</fullName>
    </submittedName>
</protein>
<dbReference type="Gene3D" id="3.40.50.720">
    <property type="entry name" value="NAD(P)-binding Rossmann-like Domain"/>
    <property type="match status" value="1"/>
</dbReference>
<evidence type="ECO:0000259" key="3">
    <source>
        <dbReference type="Pfam" id="PF01370"/>
    </source>
</evidence>
<keyword evidence="5" id="KW-1185">Reference proteome</keyword>
<dbReference type="RefSeq" id="XP_045963067.1">
    <property type="nucleotide sequence ID" value="XM_046106112.1"/>
</dbReference>
<feature type="domain" description="NAD-dependent epimerase/dehydratase" evidence="3">
    <location>
        <begin position="4"/>
        <end position="258"/>
    </location>
</feature>
<dbReference type="Proteomes" id="UP000758603">
    <property type="component" value="Unassembled WGS sequence"/>
</dbReference>
<evidence type="ECO:0000256" key="2">
    <source>
        <dbReference type="ARBA" id="ARBA00023445"/>
    </source>
</evidence>
<dbReference type="GO" id="GO:0016616">
    <property type="term" value="F:oxidoreductase activity, acting on the CH-OH group of donors, NAD or NADP as acceptor"/>
    <property type="evidence" value="ECO:0007669"/>
    <property type="project" value="TreeGrafter"/>
</dbReference>
<dbReference type="AlphaFoldDB" id="A0A9P9A0Y0"/>
<keyword evidence="1" id="KW-0560">Oxidoreductase</keyword>
<dbReference type="InterPro" id="IPR050425">
    <property type="entry name" value="NAD(P)_dehydrat-like"/>
</dbReference>
<comment type="caution">
    <text evidence="4">The sequence shown here is derived from an EMBL/GenBank/DDBJ whole genome shotgun (WGS) entry which is preliminary data.</text>
</comment>
<dbReference type="PANTHER" id="PTHR10366">
    <property type="entry name" value="NAD DEPENDENT EPIMERASE/DEHYDRATASE"/>
    <property type="match status" value="1"/>
</dbReference>
<dbReference type="InterPro" id="IPR001509">
    <property type="entry name" value="Epimerase_deHydtase"/>
</dbReference>
<dbReference type="OrthoDB" id="2735536at2759"/>
<dbReference type="GeneID" id="70135003"/>